<dbReference type="EMBL" id="GG692422">
    <property type="protein sequence ID" value="EER42461.1"/>
    <property type="molecule type" value="Genomic_DNA"/>
</dbReference>
<proteinExistence type="predicted"/>
<name>C6HB38_AJECH</name>
<dbReference type="VEuPathDB" id="FungiDB:HCDG_03920"/>
<evidence type="ECO:0000313" key="3">
    <source>
        <dbReference type="Proteomes" id="UP000002624"/>
    </source>
</evidence>
<dbReference type="AlphaFoldDB" id="C6HB38"/>
<accession>C6HB38</accession>
<evidence type="ECO:0000313" key="2">
    <source>
        <dbReference type="EMBL" id="EER42461.1"/>
    </source>
</evidence>
<organism evidence="2 3">
    <name type="scientific">Ajellomyces capsulatus (strain H143)</name>
    <name type="common">Darling's disease fungus</name>
    <name type="synonym">Histoplasma capsulatum</name>
    <dbReference type="NCBI Taxonomy" id="544712"/>
    <lineage>
        <taxon>Eukaryota</taxon>
        <taxon>Fungi</taxon>
        <taxon>Dikarya</taxon>
        <taxon>Ascomycota</taxon>
        <taxon>Pezizomycotina</taxon>
        <taxon>Eurotiomycetes</taxon>
        <taxon>Eurotiomycetidae</taxon>
        <taxon>Onygenales</taxon>
        <taxon>Ajellomycetaceae</taxon>
        <taxon>Histoplasma</taxon>
    </lineage>
</organism>
<dbReference type="Proteomes" id="UP000002624">
    <property type="component" value="Unassembled WGS sequence"/>
</dbReference>
<feature type="compositionally biased region" description="Low complexity" evidence="1">
    <location>
        <begin position="48"/>
        <end position="58"/>
    </location>
</feature>
<reference evidence="3" key="1">
    <citation type="submission" date="2009-05" db="EMBL/GenBank/DDBJ databases">
        <title>The genome sequence of Ajellomyces capsulatus strain H143.</title>
        <authorList>
            <person name="Champion M."/>
            <person name="Cuomo C.A."/>
            <person name="Ma L.-J."/>
            <person name="Henn M.R."/>
            <person name="Sil A."/>
            <person name="Goldman B."/>
            <person name="Young S.K."/>
            <person name="Kodira C.D."/>
            <person name="Zeng Q."/>
            <person name="Koehrsen M."/>
            <person name="Alvarado L."/>
            <person name="Berlin A.M."/>
            <person name="Borenstein D."/>
            <person name="Chen Z."/>
            <person name="Engels R."/>
            <person name="Freedman E."/>
            <person name="Gellesch M."/>
            <person name="Goldberg J."/>
            <person name="Griggs A."/>
            <person name="Gujja S."/>
            <person name="Heiman D.I."/>
            <person name="Hepburn T.A."/>
            <person name="Howarth C."/>
            <person name="Jen D."/>
            <person name="Larson L."/>
            <person name="Lewis B."/>
            <person name="Mehta T."/>
            <person name="Park D."/>
            <person name="Pearson M."/>
            <person name="Roberts A."/>
            <person name="Saif S."/>
            <person name="Shea T.D."/>
            <person name="Shenoy N."/>
            <person name="Sisk P."/>
            <person name="Stolte C."/>
            <person name="Sykes S."/>
            <person name="Walk T."/>
            <person name="White J."/>
            <person name="Yandava C."/>
            <person name="Klein B."/>
            <person name="McEwen J.G."/>
            <person name="Puccia R."/>
            <person name="Goldman G.H."/>
            <person name="Felipe M.S."/>
            <person name="Nino-Vega G."/>
            <person name="San-Blas G."/>
            <person name="Taylor J.W."/>
            <person name="Mendoza L."/>
            <person name="Galagan J.E."/>
            <person name="Nusbaum C."/>
            <person name="Birren B.W."/>
        </authorList>
    </citation>
    <scope>NUCLEOTIDE SEQUENCE [LARGE SCALE GENOMIC DNA]</scope>
    <source>
        <strain evidence="3">H143</strain>
    </source>
</reference>
<protein>
    <submittedName>
        <fullName evidence="2">Uncharacterized protein</fullName>
    </submittedName>
</protein>
<gene>
    <name evidence="2" type="ORF">HCDG_03920</name>
</gene>
<feature type="region of interest" description="Disordered" evidence="1">
    <location>
        <begin position="1"/>
        <end position="58"/>
    </location>
</feature>
<feature type="compositionally biased region" description="Polar residues" evidence="1">
    <location>
        <begin position="1"/>
        <end position="28"/>
    </location>
</feature>
<dbReference type="HOGENOM" id="CLU_1320546_0_0_1"/>
<sequence>MSTEIKSTTTACHGSSATISMQGTQSPVDTKILRRKKQAGESQHAASRRPSPGSGEPPNANCASFQLLVCLNDKRSLIHLKSELPNGYDWIDSQRSVVIVRRLDFHPSKGSKRGFGTWFLVSPPSRNFGAIPQEPKVNFAALPLRWGAKSFSFPGEIHSTWTGESQGQKFKDAAESQGASYKKQKFRVTKVVSPHDRRHMANIAGLLC</sequence>
<evidence type="ECO:0000256" key="1">
    <source>
        <dbReference type="SAM" id="MobiDB-lite"/>
    </source>
</evidence>
<dbReference type="OMA" id="HMANIAG"/>